<dbReference type="RefSeq" id="WP_137640626.1">
    <property type="nucleotide sequence ID" value="NZ_BJDK01000024.1"/>
</dbReference>
<evidence type="ECO:0000313" key="1">
    <source>
        <dbReference type="EMBL" id="MFC6165485.1"/>
    </source>
</evidence>
<evidence type="ECO:0008006" key="3">
    <source>
        <dbReference type="Google" id="ProtNLM"/>
    </source>
</evidence>
<sequence length="443" mass="50641">MRKRRIWWVLGISLIGLGLLIGIGTVWARQIATTATVTAPKRKKHVKVATKPAKPKPLTAAQKRRRAADRTDGVGKVLATWAGNSRVPYQLANDHVKLYDSLKHVNNRYHVTVDGDEEEISAPIKVVIAKLFDTEKGTYCLIQNVRHVAVNRPFKDYTKQTWTNLKPNYDWGYIALKDLRRTTYQRSVTTLPKVPYYLTSFEGKNPSNLAMNLGNTIVHAWSNVPGTVFRAFAHDTDTLLNQQFYAVKRLVRTDGRRYLLLKTASSRTIGWLPEESQLVQGQYHDPATVLLRPKSTETVTQAVQHPIKRTESSGYLSRSRVTWVTDRQHQLKRALILTAMNTPIKVTFRAGQAQQVAFYQPNRRRNRVIKVHFKKQSNQRTYDRENEYGDAGSVTVYRNHKRRLVSFSDGDDPTDEEGYTASGVLYRNRTATFKSGIWSNQDD</sequence>
<proteinExistence type="predicted"/>
<dbReference type="Proteomes" id="UP001596253">
    <property type="component" value="Unassembled WGS sequence"/>
</dbReference>
<accession>A0ABW1R7N8</accession>
<dbReference type="EMBL" id="JBHSSD010000052">
    <property type="protein sequence ID" value="MFC6165485.1"/>
    <property type="molecule type" value="Genomic_DNA"/>
</dbReference>
<name>A0ABW1R7N8_9LACO</name>
<evidence type="ECO:0000313" key="2">
    <source>
        <dbReference type="Proteomes" id="UP001596253"/>
    </source>
</evidence>
<comment type="caution">
    <text evidence="1">The sequence shown here is derived from an EMBL/GenBank/DDBJ whole genome shotgun (WGS) entry which is preliminary data.</text>
</comment>
<gene>
    <name evidence="1" type="ORF">ACFP3T_12460</name>
</gene>
<organism evidence="1 2">
    <name type="scientific">Lactiplantibacillus dongliensis</name>
    <dbReference type="NCBI Taxonomy" id="2559919"/>
    <lineage>
        <taxon>Bacteria</taxon>
        <taxon>Bacillati</taxon>
        <taxon>Bacillota</taxon>
        <taxon>Bacilli</taxon>
        <taxon>Lactobacillales</taxon>
        <taxon>Lactobacillaceae</taxon>
        <taxon>Lactiplantibacillus</taxon>
    </lineage>
</organism>
<protein>
    <recommendedName>
        <fullName evidence="3">Extracellular protein</fullName>
    </recommendedName>
</protein>
<reference evidence="2" key="1">
    <citation type="journal article" date="2019" name="Int. J. Syst. Evol. Microbiol.">
        <title>The Global Catalogue of Microorganisms (GCM) 10K type strain sequencing project: providing services to taxonomists for standard genome sequencing and annotation.</title>
        <authorList>
            <consortium name="The Broad Institute Genomics Platform"/>
            <consortium name="The Broad Institute Genome Sequencing Center for Infectious Disease"/>
            <person name="Wu L."/>
            <person name="Ma J."/>
        </authorList>
    </citation>
    <scope>NUCLEOTIDE SEQUENCE [LARGE SCALE GENOMIC DNA]</scope>
    <source>
        <strain evidence="2">CCM 8932</strain>
    </source>
</reference>
<keyword evidence="2" id="KW-1185">Reference proteome</keyword>